<keyword evidence="2" id="KW-0732">Signal</keyword>
<evidence type="ECO:0000256" key="1">
    <source>
        <dbReference type="SAM" id="Coils"/>
    </source>
</evidence>
<dbReference type="EMBL" id="PVWQ01000004">
    <property type="protein sequence ID" value="RDW83640.1"/>
    <property type="molecule type" value="Genomic_DNA"/>
</dbReference>
<comment type="caution">
    <text evidence="3">The sequence shown here is derived from an EMBL/GenBank/DDBJ whole genome shotgun (WGS) entry which is preliminary data.</text>
</comment>
<feature type="chain" id="PRO_5017743498" evidence="2">
    <location>
        <begin position="18"/>
        <end position="386"/>
    </location>
</feature>
<evidence type="ECO:0000256" key="2">
    <source>
        <dbReference type="SAM" id="SignalP"/>
    </source>
</evidence>
<keyword evidence="4" id="KW-1185">Reference proteome</keyword>
<evidence type="ECO:0000313" key="3">
    <source>
        <dbReference type="EMBL" id="RDW83640.1"/>
    </source>
</evidence>
<feature type="coiled-coil region" evidence="1">
    <location>
        <begin position="30"/>
        <end position="148"/>
    </location>
</feature>
<protein>
    <submittedName>
        <fullName evidence="3">Uncharacterized protein</fullName>
    </submittedName>
</protein>
<name>A0A3D8SBF3_9EURO</name>
<dbReference type="GeneID" id="38114336"/>
<gene>
    <name evidence="3" type="ORF">DSM5745_03966</name>
</gene>
<evidence type="ECO:0000313" key="4">
    <source>
        <dbReference type="Proteomes" id="UP000256690"/>
    </source>
</evidence>
<keyword evidence="1" id="KW-0175">Coiled coil</keyword>
<organism evidence="3 4">
    <name type="scientific">Aspergillus mulundensis</name>
    <dbReference type="NCBI Taxonomy" id="1810919"/>
    <lineage>
        <taxon>Eukaryota</taxon>
        <taxon>Fungi</taxon>
        <taxon>Dikarya</taxon>
        <taxon>Ascomycota</taxon>
        <taxon>Pezizomycotina</taxon>
        <taxon>Eurotiomycetes</taxon>
        <taxon>Eurotiomycetidae</taxon>
        <taxon>Eurotiales</taxon>
        <taxon>Aspergillaceae</taxon>
        <taxon>Aspergillus</taxon>
        <taxon>Aspergillus subgen. Nidulantes</taxon>
    </lineage>
</organism>
<sequence length="386" mass="44075">MYCPWIGTLQWPWGASAGLLAAPEMPTTRQRDYRDDNRNLQRRLDVQEERLKELSAIGDAKQGELEAQKEEIKELLATGRSKQKRLDAQDESLRELSYQYRALKRQSENAQKQHVADEEKIQQQEELLRQARAEASMQEDEHRRQLNQLYAKLNSVQAGRKPLTDEQVKDHFRRLVQNLEAWINHNFRNTEKLEMAIQGDGAPSTSPQRRAWLQAHIASLVFHHIFTPYLFGLQDDKGGHFLREIGAGVKRTSSESSWQTWKIATSVAVSDMARESQESHFAAFIDYVEKQFGSASSTEPEARRRQLLKFLEKCATFKNALTQEPEAFSVFLSWTGAEFSADSMTRVGGDGEAGAKVRLCLWPGISKRVGDDDEVVVEPALVWTVD</sequence>
<dbReference type="RefSeq" id="XP_026604978.1">
    <property type="nucleotide sequence ID" value="XM_026745982.1"/>
</dbReference>
<reference evidence="3 4" key="1">
    <citation type="journal article" date="2018" name="IMA Fungus">
        <title>IMA Genome-F 9: Draft genome sequence of Annulohypoxylon stygium, Aspergillus mulundensis, Berkeleyomyces basicola (syn. Thielaviopsis basicola), Ceratocystis smalleyi, two Cercospora beticola strains, Coleophoma cylindrospora, Fusarium fracticaudum, Phialophora cf. hyalina, and Morchella septimelata.</title>
        <authorList>
            <person name="Wingfield B.D."/>
            <person name="Bills G.F."/>
            <person name="Dong Y."/>
            <person name="Huang W."/>
            <person name="Nel W.J."/>
            <person name="Swalarsk-Parry B.S."/>
            <person name="Vaghefi N."/>
            <person name="Wilken P.M."/>
            <person name="An Z."/>
            <person name="de Beer Z.W."/>
            <person name="De Vos L."/>
            <person name="Chen L."/>
            <person name="Duong T.A."/>
            <person name="Gao Y."/>
            <person name="Hammerbacher A."/>
            <person name="Kikkert J.R."/>
            <person name="Li Y."/>
            <person name="Li H."/>
            <person name="Li K."/>
            <person name="Li Q."/>
            <person name="Liu X."/>
            <person name="Ma X."/>
            <person name="Naidoo K."/>
            <person name="Pethybridge S.J."/>
            <person name="Sun J."/>
            <person name="Steenkamp E.T."/>
            <person name="van der Nest M.A."/>
            <person name="van Wyk S."/>
            <person name="Wingfield M.J."/>
            <person name="Xiong C."/>
            <person name="Yue Q."/>
            <person name="Zhang X."/>
        </authorList>
    </citation>
    <scope>NUCLEOTIDE SEQUENCE [LARGE SCALE GENOMIC DNA]</scope>
    <source>
        <strain evidence="3 4">DSM 5745</strain>
    </source>
</reference>
<dbReference type="Proteomes" id="UP000256690">
    <property type="component" value="Unassembled WGS sequence"/>
</dbReference>
<dbReference type="OrthoDB" id="4501024at2759"/>
<dbReference type="AlphaFoldDB" id="A0A3D8SBF3"/>
<accession>A0A3D8SBF3</accession>
<feature type="signal peptide" evidence="2">
    <location>
        <begin position="1"/>
        <end position="17"/>
    </location>
</feature>
<proteinExistence type="predicted"/>